<organism evidence="4 5">
    <name type="scientific">Georgenia alba</name>
    <dbReference type="NCBI Taxonomy" id="2233858"/>
    <lineage>
        <taxon>Bacteria</taxon>
        <taxon>Bacillati</taxon>
        <taxon>Actinomycetota</taxon>
        <taxon>Actinomycetes</taxon>
        <taxon>Micrococcales</taxon>
        <taxon>Bogoriellaceae</taxon>
        <taxon>Georgenia</taxon>
    </lineage>
</organism>
<sequence>MDRPRRRTVATLVAAGVLASSCAPAQGEDLRSDAEHRPVPVGDAAALPDAVDATSRLGTALLASGDASANVVLSPASIAVALAMLAEGAGGETAAALDDALGASGQARSDAYNALQAAVGEHDGDPAVVQEDELPERPVLHLANGIVIDEGREVEQDYLDAIARSFDAGMQRAELSDGSGKAVLDEWVNEHTGGLVPQSAVEPSEDHVLVLQNAVTLAARWASTFAPDDTRDEPFTTGTGEQVDVPTMHQTLDAAYTEAGDLQAVRLPYTEGFAMDVVLPPRGTAPAEVGAQEWSALDAELSAGTGTQVELSLPRVDVRSGTDLTEPLAANGLASLFEGAELSGIAEELALSQVAHQATLAVDEDGTVAAAVTEAVGVTSAPAPTESVEMVVDRPFALRIVHLDTGWPLFLGAINDPRS</sequence>
<dbReference type="InterPro" id="IPR000215">
    <property type="entry name" value="Serpin_fam"/>
</dbReference>
<dbReference type="Proteomes" id="UP001596455">
    <property type="component" value="Unassembled WGS sequence"/>
</dbReference>
<dbReference type="InterPro" id="IPR042178">
    <property type="entry name" value="Serpin_sf_1"/>
</dbReference>
<dbReference type="Gene3D" id="2.30.39.10">
    <property type="entry name" value="Alpha-1-antitrypsin, domain 1"/>
    <property type="match status" value="1"/>
</dbReference>
<comment type="similarity">
    <text evidence="1">Belongs to the serpin family.</text>
</comment>
<dbReference type="Gene3D" id="3.30.497.10">
    <property type="entry name" value="Antithrombin, subunit I, domain 2"/>
    <property type="match status" value="1"/>
</dbReference>
<proteinExistence type="inferred from homology"/>
<keyword evidence="2" id="KW-0732">Signal</keyword>
<comment type="caution">
    <text evidence="4">The sequence shown here is derived from an EMBL/GenBank/DDBJ whole genome shotgun (WGS) entry which is preliminary data.</text>
</comment>
<gene>
    <name evidence="4" type="ORF">ACFQQL_13420</name>
</gene>
<evidence type="ECO:0000259" key="3">
    <source>
        <dbReference type="SMART" id="SM00093"/>
    </source>
</evidence>
<dbReference type="SUPFAM" id="SSF56574">
    <property type="entry name" value="Serpins"/>
    <property type="match status" value="1"/>
</dbReference>
<dbReference type="PANTHER" id="PTHR11461">
    <property type="entry name" value="SERINE PROTEASE INHIBITOR, SERPIN"/>
    <property type="match status" value="1"/>
</dbReference>
<evidence type="ECO:0000256" key="2">
    <source>
        <dbReference type="SAM" id="SignalP"/>
    </source>
</evidence>
<keyword evidence="5" id="KW-1185">Reference proteome</keyword>
<dbReference type="EMBL" id="JBHTCQ010000002">
    <property type="protein sequence ID" value="MFC7406116.1"/>
    <property type="molecule type" value="Genomic_DNA"/>
</dbReference>
<dbReference type="PROSITE" id="PS51257">
    <property type="entry name" value="PROKAR_LIPOPROTEIN"/>
    <property type="match status" value="1"/>
</dbReference>
<dbReference type="RefSeq" id="WP_382395171.1">
    <property type="nucleotide sequence ID" value="NZ_JBHTCQ010000002.1"/>
</dbReference>
<dbReference type="Pfam" id="PF00079">
    <property type="entry name" value="Serpin"/>
    <property type="match status" value="1"/>
</dbReference>
<feature type="domain" description="Serpin" evidence="3">
    <location>
        <begin position="55"/>
        <end position="417"/>
    </location>
</feature>
<evidence type="ECO:0000313" key="4">
    <source>
        <dbReference type="EMBL" id="MFC7406116.1"/>
    </source>
</evidence>
<dbReference type="PANTHER" id="PTHR11461:SF211">
    <property type="entry name" value="GH10112P-RELATED"/>
    <property type="match status" value="1"/>
</dbReference>
<feature type="chain" id="PRO_5046086382" evidence="2">
    <location>
        <begin position="26"/>
        <end position="419"/>
    </location>
</feature>
<feature type="signal peptide" evidence="2">
    <location>
        <begin position="1"/>
        <end position="25"/>
    </location>
</feature>
<protein>
    <submittedName>
        <fullName evidence="4">Serpin family protein</fullName>
    </submittedName>
</protein>
<evidence type="ECO:0000313" key="5">
    <source>
        <dbReference type="Proteomes" id="UP001596455"/>
    </source>
</evidence>
<dbReference type="InterPro" id="IPR036186">
    <property type="entry name" value="Serpin_sf"/>
</dbReference>
<reference evidence="5" key="1">
    <citation type="journal article" date="2019" name="Int. J. Syst. Evol. Microbiol.">
        <title>The Global Catalogue of Microorganisms (GCM) 10K type strain sequencing project: providing services to taxonomists for standard genome sequencing and annotation.</title>
        <authorList>
            <consortium name="The Broad Institute Genomics Platform"/>
            <consortium name="The Broad Institute Genome Sequencing Center for Infectious Disease"/>
            <person name="Wu L."/>
            <person name="Ma J."/>
        </authorList>
    </citation>
    <scope>NUCLEOTIDE SEQUENCE [LARGE SCALE GENOMIC DNA]</scope>
    <source>
        <strain evidence="5">JCM 1490</strain>
    </source>
</reference>
<dbReference type="InterPro" id="IPR042185">
    <property type="entry name" value="Serpin_sf_2"/>
</dbReference>
<dbReference type="SMART" id="SM00093">
    <property type="entry name" value="SERPIN"/>
    <property type="match status" value="1"/>
</dbReference>
<accession>A0ABW2QA49</accession>
<name>A0ABW2QA49_9MICO</name>
<evidence type="ECO:0000256" key="1">
    <source>
        <dbReference type="RuleBase" id="RU000411"/>
    </source>
</evidence>
<dbReference type="InterPro" id="IPR023796">
    <property type="entry name" value="Serpin_dom"/>
</dbReference>